<keyword evidence="1 4" id="KW-0436">Ligase</keyword>
<dbReference type="PANTHER" id="PTHR43352">
    <property type="entry name" value="ACETYL-COA SYNTHETASE"/>
    <property type="match status" value="1"/>
</dbReference>
<evidence type="ECO:0000259" key="2">
    <source>
        <dbReference type="Pfam" id="PF00501"/>
    </source>
</evidence>
<dbReference type="InterPro" id="IPR020845">
    <property type="entry name" value="AMP-binding_CS"/>
</dbReference>
<dbReference type="InterPro" id="IPR045851">
    <property type="entry name" value="AMP-bd_C_sf"/>
</dbReference>
<keyword evidence="5" id="KW-1185">Reference proteome</keyword>
<dbReference type="RefSeq" id="WP_185067549.1">
    <property type="nucleotide sequence ID" value="NZ_JACHMB010000001.1"/>
</dbReference>
<dbReference type="Pfam" id="PF00501">
    <property type="entry name" value="AMP-binding"/>
    <property type="match status" value="1"/>
</dbReference>
<feature type="domain" description="AMP-dependent synthetase/ligase" evidence="2">
    <location>
        <begin position="10"/>
        <end position="354"/>
    </location>
</feature>
<dbReference type="GO" id="GO:0016878">
    <property type="term" value="F:acid-thiol ligase activity"/>
    <property type="evidence" value="ECO:0007669"/>
    <property type="project" value="TreeGrafter"/>
</dbReference>
<dbReference type="Proteomes" id="UP000579153">
    <property type="component" value="Unassembled WGS sequence"/>
</dbReference>
<protein>
    <submittedName>
        <fullName evidence="4">Acyl-coenzyme A synthetase/AMP-(Fatty) acid ligase</fullName>
    </submittedName>
</protein>
<dbReference type="InterPro" id="IPR000873">
    <property type="entry name" value="AMP-dep_synth/lig_dom"/>
</dbReference>
<evidence type="ECO:0000313" key="4">
    <source>
        <dbReference type="EMBL" id="MBB5773583.1"/>
    </source>
</evidence>
<dbReference type="PROSITE" id="PS00455">
    <property type="entry name" value="AMP_BINDING"/>
    <property type="match status" value="1"/>
</dbReference>
<dbReference type="AlphaFoldDB" id="A0A7W9FXY1"/>
<comment type="caution">
    <text evidence="4">The sequence shown here is derived from an EMBL/GenBank/DDBJ whole genome shotgun (WGS) entry which is preliminary data.</text>
</comment>
<dbReference type="GO" id="GO:0044550">
    <property type="term" value="P:secondary metabolite biosynthetic process"/>
    <property type="evidence" value="ECO:0007669"/>
    <property type="project" value="TreeGrafter"/>
</dbReference>
<evidence type="ECO:0000256" key="1">
    <source>
        <dbReference type="ARBA" id="ARBA00022598"/>
    </source>
</evidence>
<dbReference type="InterPro" id="IPR042099">
    <property type="entry name" value="ANL_N_sf"/>
</dbReference>
<reference evidence="4 5" key="1">
    <citation type="submission" date="2020-08" db="EMBL/GenBank/DDBJ databases">
        <title>Sequencing the genomes of 1000 actinobacteria strains.</title>
        <authorList>
            <person name="Klenk H.-P."/>
        </authorList>
    </citation>
    <scope>NUCLEOTIDE SEQUENCE [LARGE SCALE GENOMIC DNA]</scope>
    <source>
        <strain evidence="4 5">DSM 45507</strain>
    </source>
</reference>
<dbReference type="Gene3D" id="3.30.300.30">
    <property type="match status" value="1"/>
</dbReference>
<dbReference type="SUPFAM" id="SSF56801">
    <property type="entry name" value="Acetyl-CoA synthetase-like"/>
    <property type="match status" value="1"/>
</dbReference>
<feature type="domain" description="AMP-binding enzyme C-terminal" evidence="3">
    <location>
        <begin position="405"/>
        <end position="482"/>
    </location>
</feature>
<dbReference type="EMBL" id="JACHMB010000001">
    <property type="protein sequence ID" value="MBB5773583.1"/>
    <property type="molecule type" value="Genomic_DNA"/>
</dbReference>
<dbReference type="Gene3D" id="3.40.50.12780">
    <property type="entry name" value="N-terminal domain of ligase-like"/>
    <property type="match status" value="1"/>
</dbReference>
<sequence>MDPVEMLLLRHVAAGQGGRTALADHVRTLTYAELTQAACDHAGALAAAGVRRGCRALVVGDDSVDTVVAVLGLWWYGCVPVVLSPMLRDAEIAFVARDCAAEHAWIALPKGRRDSLREALGPLPVHEPRATPAADVGPPAPFVPEAEVLVQYTSGSTGQPRGVRHSMAGLRAVLDGFGVVLALTPDDTVLSTAKLSFGYGFGNSVLFPLAAGARSVLLAGPVDPYTAITAVHRHRPTVLCAVPRLYAALLDTVERGTVLDPSSLRLALAAGEHLPAELSARAARLLGVPVVNGLGATEVLHIVLATDPQDVLHGSTGHPVPGVTATVRDDDGRPLPAGSPGRLHIRTASAALGYIDRPEDSARTFADGGVYTGDIAYRTEDGDFRHVCRADDLLNLGGFKVAPAEIEAELRTADGIADLVVVGGRDDTGLEQVVVHAVPADGVTPDQARRALRRAIRENLPPYKRPSRVEVLAALPTTSTGKLARYQLRAPREPR</sequence>
<dbReference type="PANTHER" id="PTHR43352:SF1">
    <property type="entry name" value="ANTHRANILATE--COA LIGASE"/>
    <property type="match status" value="1"/>
</dbReference>
<evidence type="ECO:0000313" key="5">
    <source>
        <dbReference type="Proteomes" id="UP000579153"/>
    </source>
</evidence>
<evidence type="ECO:0000259" key="3">
    <source>
        <dbReference type="Pfam" id="PF13193"/>
    </source>
</evidence>
<accession>A0A7W9FXY1</accession>
<dbReference type="Pfam" id="PF13193">
    <property type="entry name" value="AMP-binding_C"/>
    <property type="match status" value="1"/>
</dbReference>
<organism evidence="4 5">
    <name type="scientific">Nonomuraea jabiensis</name>
    <dbReference type="NCBI Taxonomy" id="882448"/>
    <lineage>
        <taxon>Bacteria</taxon>
        <taxon>Bacillati</taxon>
        <taxon>Actinomycetota</taxon>
        <taxon>Actinomycetes</taxon>
        <taxon>Streptosporangiales</taxon>
        <taxon>Streptosporangiaceae</taxon>
        <taxon>Nonomuraea</taxon>
    </lineage>
</organism>
<dbReference type="InterPro" id="IPR025110">
    <property type="entry name" value="AMP-bd_C"/>
</dbReference>
<proteinExistence type="predicted"/>
<name>A0A7W9FXY1_9ACTN</name>
<gene>
    <name evidence="4" type="ORF">HD596_000339</name>
</gene>